<keyword evidence="12" id="KW-0997">Cell inner membrane</keyword>
<evidence type="ECO:0000256" key="4">
    <source>
        <dbReference type="ARBA" id="ARBA00022679"/>
    </source>
</evidence>
<evidence type="ECO:0000256" key="5">
    <source>
        <dbReference type="ARBA" id="ARBA00022723"/>
    </source>
</evidence>
<evidence type="ECO:0000256" key="8">
    <source>
        <dbReference type="ARBA" id="ARBA00031306"/>
    </source>
</evidence>
<dbReference type="InParanoid" id="A0A397R4C7"/>
<comment type="similarity">
    <text evidence="10 12">Belongs to the ApbE family.</text>
</comment>
<gene>
    <name evidence="13" type="ORF">EI71_01667</name>
</gene>
<evidence type="ECO:0000256" key="10">
    <source>
        <dbReference type="PIRNR" id="PIRNR006268"/>
    </source>
</evidence>
<evidence type="ECO:0000256" key="6">
    <source>
        <dbReference type="ARBA" id="ARBA00022827"/>
    </source>
</evidence>
<reference evidence="13 14" key="1">
    <citation type="submission" date="2018-08" db="EMBL/GenBank/DDBJ databases">
        <title>Genomic Encyclopedia of Archaeal and Bacterial Type Strains, Phase II (KMG-II): from individual species to whole genera.</title>
        <authorList>
            <person name="Goeker M."/>
        </authorList>
    </citation>
    <scope>NUCLEOTIDE SEQUENCE [LARGE SCALE GENOMIC DNA]</scope>
    <source>
        <strain evidence="13 14">ATCC 27112</strain>
    </source>
</reference>
<comment type="catalytic activity">
    <reaction evidence="9 10 12">
        <text>L-threonyl-[protein] + FAD = FMN-L-threonyl-[protein] + AMP + H(+)</text>
        <dbReference type="Rhea" id="RHEA:36847"/>
        <dbReference type="Rhea" id="RHEA-COMP:11060"/>
        <dbReference type="Rhea" id="RHEA-COMP:11061"/>
        <dbReference type="ChEBI" id="CHEBI:15378"/>
        <dbReference type="ChEBI" id="CHEBI:30013"/>
        <dbReference type="ChEBI" id="CHEBI:57692"/>
        <dbReference type="ChEBI" id="CHEBI:74257"/>
        <dbReference type="ChEBI" id="CHEBI:456215"/>
        <dbReference type="EC" id="2.7.1.180"/>
    </reaction>
</comment>
<name>A0A397R4C7_9MOLU</name>
<dbReference type="GO" id="GO:0046872">
    <property type="term" value="F:metal ion binding"/>
    <property type="evidence" value="ECO:0007669"/>
    <property type="project" value="UniProtKB-UniRule"/>
</dbReference>
<dbReference type="PANTHER" id="PTHR30040:SF2">
    <property type="entry name" value="FAD:PROTEIN FMN TRANSFERASE"/>
    <property type="match status" value="1"/>
</dbReference>
<dbReference type="GO" id="GO:0016740">
    <property type="term" value="F:transferase activity"/>
    <property type="evidence" value="ECO:0007669"/>
    <property type="project" value="UniProtKB-UniRule"/>
</dbReference>
<feature type="binding site" evidence="11">
    <location>
        <position position="277"/>
    </location>
    <ligand>
        <name>Mg(2+)</name>
        <dbReference type="ChEBI" id="CHEBI:18420"/>
    </ligand>
</feature>
<accession>A0A397R4C7</accession>
<keyword evidence="12 13" id="KW-0449">Lipoprotein</keyword>
<dbReference type="Proteomes" id="UP000266506">
    <property type="component" value="Unassembled WGS sequence"/>
</dbReference>
<evidence type="ECO:0000256" key="3">
    <source>
        <dbReference type="ARBA" id="ARBA00022630"/>
    </source>
</evidence>
<evidence type="ECO:0000256" key="9">
    <source>
        <dbReference type="ARBA" id="ARBA00048540"/>
    </source>
</evidence>
<dbReference type="EC" id="2.7.1.180" evidence="1 10"/>
<dbReference type="EMBL" id="QXEV01000025">
    <property type="protein sequence ID" value="RIA65024.1"/>
    <property type="molecule type" value="Genomic_DNA"/>
</dbReference>
<keyword evidence="12" id="KW-0472">Membrane</keyword>
<keyword evidence="6 10" id="KW-0274">FAD</keyword>
<feature type="binding site" evidence="11">
    <location>
        <position position="281"/>
    </location>
    <ligand>
        <name>Mg(2+)</name>
        <dbReference type="ChEBI" id="CHEBI:18420"/>
    </ligand>
</feature>
<comment type="function">
    <text evidence="12">Flavin transferase that catalyzes the transfer of the FMN moiety of FAD and its covalent binding to the hydroxyl group of a threonine residue in a target flavoprotein.</text>
</comment>
<comment type="caution">
    <text evidence="13">The sequence shown here is derived from an EMBL/GenBank/DDBJ whole genome shotgun (WGS) entry which is preliminary data.</text>
</comment>
<evidence type="ECO:0000256" key="11">
    <source>
        <dbReference type="PIRSR" id="PIRSR006268-2"/>
    </source>
</evidence>
<feature type="chain" id="PRO_5017100627" description="FAD:protein FMN transferase" evidence="12">
    <location>
        <begin position="19"/>
        <end position="321"/>
    </location>
</feature>
<comment type="subcellular location">
    <subcellularLocation>
        <location evidence="12">Cell inner membrane</location>
        <topology evidence="12">Lipid-anchor</topology>
        <orientation evidence="12">Periplasmic side</orientation>
    </subcellularLocation>
</comment>
<keyword evidence="4 10" id="KW-0808">Transferase</keyword>
<keyword evidence="12" id="KW-1003">Cell membrane</keyword>
<dbReference type="Gene3D" id="3.10.520.10">
    <property type="entry name" value="ApbE-like domains"/>
    <property type="match status" value="1"/>
</dbReference>
<dbReference type="SUPFAM" id="SSF143631">
    <property type="entry name" value="ApbE-like"/>
    <property type="match status" value="1"/>
</dbReference>
<sequence length="321" mass="36147">MRKLLACIALSSCLFLFGCGEPLKTDTSIIYTMDTIVSISMYNESDAATHFKKIKEIFYDVAKVSDDYKSGEDTISIYDLNKDREAIVSNTLLDLLREALNAYQNTNGYFNPFIGTLSHKWKDKIKNNEILEDSIINEELLKIENTSLSMDGNKVTINGYGNIDLGGISKGYATAKAKEYLESEGISSYYIDAGHSSIALGSKNGDYLNVGLSKPYSNGYICKIKEKNLVISCSSPQNQYIKIDNNYYHHLLNPFTGYPSNTFDSVFVLNNNPMEGDYYSTALFNMSYSDCVNYSKENNIKIILYKDNSILYKTEGVDIYE</sequence>
<dbReference type="AlphaFoldDB" id="A0A397R4C7"/>
<dbReference type="RefSeq" id="WP_119016756.1">
    <property type="nucleotide sequence ID" value="NZ_QXEV01000025.1"/>
</dbReference>
<evidence type="ECO:0000313" key="14">
    <source>
        <dbReference type="Proteomes" id="UP000266506"/>
    </source>
</evidence>
<evidence type="ECO:0000256" key="1">
    <source>
        <dbReference type="ARBA" id="ARBA00011955"/>
    </source>
</evidence>
<dbReference type="InterPro" id="IPR024932">
    <property type="entry name" value="ApbE"/>
</dbReference>
<evidence type="ECO:0000256" key="12">
    <source>
        <dbReference type="RuleBase" id="RU363002"/>
    </source>
</evidence>
<dbReference type="OrthoDB" id="9778595at2"/>
<keyword evidence="12" id="KW-0732">Signal</keyword>
<organism evidence="13 14">
    <name type="scientific">Anaeroplasma bactoclasticum</name>
    <dbReference type="NCBI Taxonomy" id="2088"/>
    <lineage>
        <taxon>Bacteria</taxon>
        <taxon>Bacillati</taxon>
        <taxon>Mycoplasmatota</taxon>
        <taxon>Mollicutes</taxon>
        <taxon>Anaeroplasmatales</taxon>
        <taxon>Anaeroplasmataceae</taxon>
        <taxon>Anaeroplasma</taxon>
    </lineage>
</organism>
<protein>
    <recommendedName>
        <fullName evidence="2 10">FAD:protein FMN transferase</fullName>
        <ecNumber evidence="1 10">2.7.1.180</ecNumber>
    </recommendedName>
    <alternativeName>
        <fullName evidence="8 10">Flavin transferase</fullName>
    </alternativeName>
</protein>
<proteinExistence type="inferred from homology"/>
<keyword evidence="14" id="KW-1185">Reference proteome</keyword>
<evidence type="ECO:0000313" key="13">
    <source>
        <dbReference type="EMBL" id="RIA65024.1"/>
    </source>
</evidence>
<dbReference type="PANTHER" id="PTHR30040">
    <property type="entry name" value="THIAMINE BIOSYNTHESIS LIPOPROTEIN APBE"/>
    <property type="match status" value="1"/>
</dbReference>
<keyword evidence="7 10" id="KW-0460">Magnesium</keyword>
<dbReference type="PROSITE" id="PS51257">
    <property type="entry name" value="PROKAR_LIPOPROTEIN"/>
    <property type="match status" value="1"/>
</dbReference>
<dbReference type="GO" id="GO:0005886">
    <property type="term" value="C:plasma membrane"/>
    <property type="evidence" value="ECO:0007669"/>
    <property type="project" value="UniProtKB-SubCell"/>
</dbReference>
<dbReference type="InterPro" id="IPR003374">
    <property type="entry name" value="ApbE-like_sf"/>
</dbReference>
<dbReference type="Pfam" id="PF02424">
    <property type="entry name" value="ApbE"/>
    <property type="match status" value="1"/>
</dbReference>
<keyword evidence="5 10" id="KW-0479">Metal-binding</keyword>
<feature type="binding site" evidence="11">
    <location>
        <position position="167"/>
    </location>
    <ligand>
        <name>Mg(2+)</name>
        <dbReference type="ChEBI" id="CHEBI:18420"/>
    </ligand>
</feature>
<dbReference type="PIRSF" id="PIRSF006268">
    <property type="entry name" value="ApbE"/>
    <property type="match status" value="1"/>
</dbReference>
<evidence type="ECO:0000256" key="7">
    <source>
        <dbReference type="ARBA" id="ARBA00022842"/>
    </source>
</evidence>
<feature type="signal peptide" evidence="12">
    <location>
        <begin position="1"/>
        <end position="18"/>
    </location>
</feature>
<evidence type="ECO:0000256" key="2">
    <source>
        <dbReference type="ARBA" id="ARBA00016337"/>
    </source>
</evidence>
<keyword evidence="3 10" id="KW-0285">Flavoprotein</keyword>
<comment type="cofactor">
    <cofactor evidence="11">
        <name>Mg(2+)</name>
        <dbReference type="ChEBI" id="CHEBI:18420"/>
    </cofactor>
    <cofactor evidence="11">
        <name>Mn(2+)</name>
        <dbReference type="ChEBI" id="CHEBI:29035"/>
    </cofactor>
    <text evidence="11">Magnesium. Can also use manganese.</text>
</comment>